<dbReference type="EC" id="2.4.2.-" evidence="5"/>
<reference evidence="8 9" key="1">
    <citation type="submission" date="2016-11" db="EMBL/GenBank/DDBJ databases">
        <title>The macronuclear genome of Stentor coeruleus: a giant cell with tiny introns.</title>
        <authorList>
            <person name="Slabodnick M."/>
            <person name="Ruby J.G."/>
            <person name="Reiff S.B."/>
            <person name="Swart E.C."/>
            <person name="Gosai S."/>
            <person name="Prabakaran S."/>
            <person name="Witkowska E."/>
            <person name="Larue G.E."/>
            <person name="Fisher S."/>
            <person name="Freeman R.M."/>
            <person name="Gunawardena J."/>
            <person name="Chu W."/>
            <person name="Stover N.A."/>
            <person name="Gregory B.D."/>
            <person name="Nowacki M."/>
            <person name="Derisi J."/>
            <person name="Roy S.W."/>
            <person name="Marshall W.F."/>
            <person name="Sood P."/>
        </authorList>
    </citation>
    <scope>NUCLEOTIDE SEQUENCE [LARGE SCALE GENOMIC DNA]</scope>
    <source>
        <strain evidence="8">WM001</strain>
    </source>
</reference>
<dbReference type="InterPro" id="IPR051838">
    <property type="entry name" value="ARTD_PARP"/>
</dbReference>
<dbReference type="GO" id="GO:0003950">
    <property type="term" value="F:NAD+ poly-ADP-ribosyltransferase activity"/>
    <property type="evidence" value="ECO:0007669"/>
    <property type="project" value="UniProtKB-UniRule"/>
</dbReference>
<evidence type="ECO:0000256" key="2">
    <source>
        <dbReference type="ARBA" id="ARBA00022679"/>
    </source>
</evidence>
<dbReference type="EMBL" id="MPUH01001320">
    <property type="protein sequence ID" value="OMJ68503.1"/>
    <property type="molecule type" value="Genomic_DNA"/>
</dbReference>
<keyword evidence="4 5" id="KW-0520">NAD</keyword>
<dbReference type="CDD" id="cd23802">
    <property type="entry name" value="UBCc_UBE2Q"/>
    <property type="match status" value="1"/>
</dbReference>
<accession>A0A1R2AVF0</accession>
<dbReference type="PROSITE" id="PS50127">
    <property type="entry name" value="UBC_2"/>
    <property type="match status" value="1"/>
</dbReference>
<keyword evidence="1 5" id="KW-0328">Glycosyltransferase</keyword>
<keyword evidence="3" id="KW-0548">Nucleotidyltransferase</keyword>
<dbReference type="Proteomes" id="UP000187209">
    <property type="component" value="Unassembled WGS sequence"/>
</dbReference>
<dbReference type="InterPro" id="IPR000608">
    <property type="entry name" value="UBC"/>
</dbReference>
<dbReference type="Pfam" id="PF00179">
    <property type="entry name" value="UQ_con"/>
    <property type="match status" value="1"/>
</dbReference>
<dbReference type="Pfam" id="PF00644">
    <property type="entry name" value="PARP"/>
    <property type="match status" value="1"/>
</dbReference>
<dbReference type="InterPro" id="IPR012317">
    <property type="entry name" value="Poly(ADP-ribose)pol_cat_dom"/>
</dbReference>
<dbReference type="SUPFAM" id="SSF54495">
    <property type="entry name" value="UBC-like"/>
    <property type="match status" value="1"/>
</dbReference>
<dbReference type="PROSITE" id="PS51059">
    <property type="entry name" value="PARP_CATALYTIC"/>
    <property type="match status" value="1"/>
</dbReference>
<dbReference type="GO" id="GO:0016779">
    <property type="term" value="F:nucleotidyltransferase activity"/>
    <property type="evidence" value="ECO:0007669"/>
    <property type="project" value="UniProtKB-KW"/>
</dbReference>
<evidence type="ECO:0000256" key="3">
    <source>
        <dbReference type="ARBA" id="ARBA00022695"/>
    </source>
</evidence>
<evidence type="ECO:0000256" key="5">
    <source>
        <dbReference type="RuleBase" id="RU362114"/>
    </source>
</evidence>
<organism evidence="8 9">
    <name type="scientific">Stentor coeruleus</name>
    <dbReference type="NCBI Taxonomy" id="5963"/>
    <lineage>
        <taxon>Eukaryota</taxon>
        <taxon>Sar</taxon>
        <taxon>Alveolata</taxon>
        <taxon>Ciliophora</taxon>
        <taxon>Postciliodesmatophora</taxon>
        <taxon>Heterotrichea</taxon>
        <taxon>Heterotrichida</taxon>
        <taxon>Stentoridae</taxon>
        <taxon>Stentor</taxon>
    </lineage>
</organism>
<evidence type="ECO:0000259" key="6">
    <source>
        <dbReference type="PROSITE" id="PS50127"/>
    </source>
</evidence>
<evidence type="ECO:0000256" key="4">
    <source>
        <dbReference type="ARBA" id="ARBA00023027"/>
    </source>
</evidence>
<proteinExistence type="predicted"/>
<keyword evidence="9" id="KW-1185">Reference proteome</keyword>
<dbReference type="InterPro" id="IPR016135">
    <property type="entry name" value="UBQ-conjugating_enzyme/RWD"/>
</dbReference>
<gene>
    <name evidence="8" type="ORF">SteCoe_34012</name>
</gene>
<keyword evidence="2 5" id="KW-0808">Transferase</keyword>
<sequence length="385" mass="44478">MEQYIVTSHLPETEKAFEKKRKIHGSFFAFHGSSIENWYSILRNGVRNLSNTHMMTAGAAYGSGVYAAENIATSFGYCRMTNSQPFWPYSKLCNPPKFCMGIIEVINNQKYNKGNGIYVIPEDKDLIIRYLLVFPQTAMNCNVNAADLDLHKHYTTIQAEFMKVENDQKRIRIERAIKKAKEQTDLTKKNSLKEENKITPETESKLKNIENAFSGRGSTAANKRILQEYKYLINSKECKGLTAEFEGDDNMYVWIVHVDINKFEVNKALKSDFQEYAKRFNRPMEMVFEMRFDSNYPFTPPFLRVIRPRFAFRTGHITLGGSICMQSITRSGWIPVRTIESIFIEILFNMAEGGARLDINASSYDYQLAEAQEAFNRVARDHNWL</sequence>
<evidence type="ECO:0000313" key="8">
    <source>
        <dbReference type="EMBL" id="OMJ68503.1"/>
    </source>
</evidence>
<dbReference type="OrthoDB" id="435737at2759"/>
<feature type="domain" description="UBC core" evidence="6">
    <location>
        <begin position="220"/>
        <end position="385"/>
    </location>
</feature>
<protein>
    <recommendedName>
        <fullName evidence="5">Poly [ADP-ribose] polymerase</fullName>
        <shortName evidence="5">PARP</shortName>
        <ecNumber evidence="5">2.4.2.-</ecNumber>
    </recommendedName>
</protein>
<dbReference type="PANTHER" id="PTHR21328">
    <property type="entry name" value="POLY ADP-RIBOSE POLYMERASE FAMILY, MEMBER PARP"/>
    <property type="match status" value="1"/>
</dbReference>
<dbReference type="AlphaFoldDB" id="A0A1R2AVF0"/>
<dbReference type="Gene3D" id="3.90.228.10">
    <property type="match status" value="1"/>
</dbReference>
<feature type="domain" description="PARP catalytic" evidence="7">
    <location>
        <begin position="1"/>
        <end position="186"/>
    </location>
</feature>
<name>A0A1R2AVF0_9CILI</name>
<evidence type="ECO:0000313" key="9">
    <source>
        <dbReference type="Proteomes" id="UP000187209"/>
    </source>
</evidence>
<dbReference type="SUPFAM" id="SSF56399">
    <property type="entry name" value="ADP-ribosylation"/>
    <property type="match status" value="1"/>
</dbReference>
<dbReference type="Gene3D" id="3.10.110.10">
    <property type="entry name" value="Ubiquitin Conjugating Enzyme"/>
    <property type="match status" value="1"/>
</dbReference>
<evidence type="ECO:0000259" key="7">
    <source>
        <dbReference type="PROSITE" id="PS51059"/>
    </source>
</evidence>
<comment type="caution">
    <text evidence="8">The sequence shown here is derived from an EMBL/GenBank/DDBJ whole genome shotgun (WGS) entry which is preliminary data.</text>
</comment>
<evidence type="ECO:0000256" key="1">
    <source>
        <dbReference type="ARBA" id="ARBA00022676"/>
    </source>
</evidence>